<evidence type="ECO:0000256" key="2">
    <source>
        <dbReference type="ARBA" id="ARBA00022448"/>
    </source>
</evidence>
<dbReference type="PANTHER" id="PTHR30081">
    <property type="entry name" value="PROTEIN-EXPORT MEMBRANE PROTEIN SEC"/>
    <property type="match status" value="1"/>
</dbReference>
<dbReference type="Pfam" id="PF02355">
    <property type="entry name" value="SecD_SecF_C"/>
    <property type="match status" value="1"/>
</dbReference>
<dbReference type="AlphaFoldDB" id="A0A955L3J0"/>
<evidence type="ECO:0000256" key="5">
    <source>
        <dbReference type="ARBA" id="ARBA00022927"/>
    </source>
</evidence>
<feature type="domain" description="Protein export membrane protein SecD/SecF C-terminal" evidence="10">
    <location>
        <begin position="96"/>
        <end position="168"/>
    </location>
</feature>
<evidence type="ECO:0000256" key="6">
    <source>
        <dbReference type="ARBA" id="ARBA00022989"/>
    </source>
</evidence>
<keyword evidence="6 9" id="KW-1133">Transmembrane helix</keyword>
<keyword evidence="4 9" id="KW-0812">Transmembrane</keyword>
<sequence length="168" mass="18131">MDIFNIVKYNKLWLSITTVTTITAIALIAIFGLNFGIDFAGGTVLDYTYTGEVGSTEVQKIVEDQGIKVERVVVSGDSVTVYTETLTEEQAVEVDTALDQQYKGIERVGIESVGASVGLETTKKAIRSVAFAALAIIIYLTIAFRSVPKPANSVEFGVSVIFAMLHDV</sequence>
<protein>
    <recommendedName>
        <fullName evidence="10">Protein export membrane protein SecD/SecF C-terminal domain-containing protein</fullName>
    </recommendedName>
</protein>
<evidence type="ECO:0000256" key="9">
    <source>
        <dbReference type="SAM" id="Phobius"/>
    </source>
</evidence>
<keyword evidence="3" id="KW-1003">Cell membrane</keyword>
<accession>A0A955L3J0</accession>
<dbReference type="InterPro" id="IPR048634">
    <property type="entry name" value="SecD_SecF_C"/>
</dbReference>
<feature type="non-terminal residue" evidence="11">
    <location>
        <position position="168"/>
    </location>
</feature>
<keyword evidence="2" id="KW-0813">Transport</keyword>
<dbReference type="InterPro" id="IPR022646">
    <property type="entry name" value="SecD/SecF_CS"/>
</dbReference>
<keyword evidence="7" id="KW-0811">Translocation</keyword>
<organism evidence="11 12">
    <name type="scientific">Candidatus Dojkabacteria bacterium</name>
    <dbReference type="NCBI Taxonomy" id="2099670"/>
    <lineage>
        <taxon>Bacteria</taxon>
        <taxon>Candidatus Dojkabacteria</taxon>
    </lineage>
</organism>
<evidence type="ECO:0000256" key="8">
    <source>
        <dbReference type="ARBA" id="ARBA00023136"/>
    </source>
</evidence>
<feature type="transmembrane region" description="Helical" evidence="9">
    <location>
        <begin position="12"/>
        <end position="37"/>
    </location>
</feature>
<keyword evidence="5" id="KW-0653">Protein transport</keyword>
<evidence type="ECO:0000256" key="7">
    <source>
        <dbReference type="ARBA" id="ARBA00023010"/>
    </source>
</evidence>
<reference evidence="11" key="1">
    <citation type="submission" date="2020-04" db="EMBL/GenBank/DDBJ databases">
        <authorList>
            <person name="Zhang T."/>
        </authorList>
    </citation>
    <scope>NUCLEOTIDE SEQUENCE</scope>
    <source>
        <strain evidence="11">HKST-UBA10</strain>
    </source>
</reference>
<evidence type="ECO:0000256" key="1">
    <source>
        <dbReference type="ARBA" id="ARBA00004651"/>
    </source>
</evidence>
<dbReference type="EMBL" id="JAGQLG010000085">
    <property type="protein sequence ID" value="MCA9382224.1"/>
    <property type="molecule type" value="Genomic_DNA"/>
</dbReference>
<dbReference type="Proteomes" id="UP000782843">
    <property type="component" value="Unassembled WGS sequence"/>
</dbReference>
<keyword evidence="8 9" id="KW-0472">Membrane</keyword>
<gene>
    <name evidence="11" type="ORF">KC660_02340</name>
</gene>
<name>A0A955L3J0_9BACT</name>
<evidence type="ECO:0000313" key="12">
    <source>
        <dbReference type="Proteomes" id="UP000782843"/>
    </source>
</evidence>
<evidence type="ECO:0000259" key="10">
    <source>
        <dbReference type="Pfam" id="PF02355"/>
    </source>
</evidence>
<evidence type="ECO:0000256" key="3">
    <source>
        <dbReference type="ARBA" id="ARBA00022475"/>
    </source>
</evidence>
<dbReference type="GO" id="GO:0005886">
    <property type="term" value="C:plasma membrane"/>
    <property type="evidence" value="ECO:0007669"/>
    <property type="project" value="UniProtKB-SubCell"/>
</dbReference>
<proteinExistence type="predicted"/>
<dbReference type="GO" id="GO:0015031">
    <property type="term" value="P:protein transport"/>
    <property type="evidence" value="ECO:0007669"/>
    <property type="project" value="UniProtKB-KW"/>
</dbReference>
<reference evidence="11" key="2">
    <citation type="journal article" date="2021" name="Microbiome">
        <title>Successional dynamics and alternative stable states in a saline activated sludge microbial community over 9 years.</title>
        <authorList>
            <person name="Wang Y."/>
            <person name="Ye J."/>
            <person name="Ju F."/>
            <person name="Liu L."/>
            <person name="Boyd J.A."/>
            <person name="Deng Y."/>
            <person name="Parks D.H."/>
            <person name="Jiang X."/>
            <person name="Yin X."/>
            <person name="Woodcroft B.J."/>
            <person name="Tyson G.W."/>
            <person name="Hugenholtz P."/>
            <person name="Polz M.F."/>
            <person name="Zhang T."/>
        </authorList>
    </citation>
    <scope>NUCLEOTIDE SEQUENCE</scope>
    <source>
        <strain evidence="11">HKST-UBA10</strain>
    </source>
</reference>
<dbReference type="InterPro" id="IPR022813">
    <property type="entry name" value="SecD/SecF_arch_bac"/>
</dbReference>
<evidence type="ECO:0000256" key="4">
    <source>
        <dbReference type="ARBA" id="ARBA00022692"/>
    </source>
</evidence>
<comment type="subcellular location">
    <subcellularLocation>
        <location evidence="1">Cell membrane</location>
        <topology evidence="1">Multi-pass membrane protein</topology>
    </subcellularLocation>
</comment>
<dbReference type="PANTHER" id="PTHR30081:SF8">
    <property type="entry name" value="PROTEIN TRANSLOCASE SUBUNIT SECF"/>
    <property type="match status" value="1"/>
</dbReference>
<feature type="transmembrane region" description="Helical" evidence="9">
    <location>
        <begin position="125"/>
        <end position="144"/>
    </location>
</feature>
<comment type="caution">
    <text evidence="11">The sequence shown here is derived from an EMBL/GenBank/DDBJ whole genome shotgun (WGS) entry which is preliminary data.</text>
</comment>
<evidence type="ECO:0000313" key="11">
    <source>
        <dbReference type="EMBL" id="MCA9382224.1"/>
    </source>
</evidence>
<dbReference type="Pfam" id="PF07549">
    <property type="entry name" value="Sec_GG"/>
    <property type="match status" value="1"/>
</dbReference>